<evidence type="ECO:0000256" key="13">
    <source>
        <dbReference type="ARBA" id="ARBA00023268"/>
    </source>
</evidence>
<comment type="subunit">
    <text evidence="17">Homotetramer.</text>
</comment>
<dbReference type="Gene3D" id="3.40.50.10260">
    <property type="entry name" value="YjeF N-terminal domain"/>
    <property type="match status" value="1"/>
</dbReference>
<keyword evidence="8 17" id="KW-0521">NADP</keyword>
<dbReference type="InterPro" id="IPR000631">
    <property type="entry name" value="CARKD"/>
</dbReference>
<evidence type="ECO:0000256" key="15">
    <source>
        <dbReference type="ARBA" id="ARBA00048238"/>
    </source>
</evidence>
<dbReference type="Pfam" id="PF03853">
    <property type="entry name" value="YjeF_N"/>
    <property type="match status" value="1"/>
</dbReference>
<comment type="similarity">
    <text evidence="17">Belongs to the NnrD/CARKD family.</text>
</comment>
<feature type="domain" description="YjeF N-terminal" evidence="21">
    <location>
        <begin position="9"/>
        <end position="218"/>
    </location>
</feature>
<feature type="binding site" evidence="18">
    <location>
        <begin position="57"/>
        <end position="61"/>
    </location>
    <ligand>
        <name>(6S)-NADPHX</name>
        <dbReference type="ChEBI" id="CHEBI:64076"/>
    </ligand>
</feature>
<dbReference type="EMBL" id="LSKU01000002">
    <property type="protein sequence ID" value="KXG42552.1"/>
    <property type="molecule type" value="Genomic_DNA"/>
</dbReference>
<feature type="binding site" evidence="17">
    <location>
        <position position="451"/>
    </location>
    <ligand>
        <name>AMP</name>
        <dbReference type="ChEBI" id="CHEBI:456215"/>
    </ligand>
</feature>
<comment type="similarity">
    <text evidence="4 19">In the C-terminal section; belongs to the NnrD/CARKD family.</text>
</comment>
<feature type="binding site" evidence="18">
    <location>
        <position position="164"/>
    </location>
    <ligand>
        <name>K(+)</name>
        <dbReference type="ChEBI" id="CHEBI:29103"/>
    </ligand>
</feature>
<feature type="binding site" evidence="18">
    <location>
        <begin position="132"/>
        <end position="138"/>
    </location>
    <ligand>
        <name>(6S)-NADPHX</name>
        <dbReference type="ChEBI" id="CHEBI:64076"/>
    </ligand>
</feature>
<feature type="binding site" evidence="17">
    <location>
        <position position="452"/>
    </location>
    <ligand>
        <name>(6S)-NADPHX</name>
        <dbReference type="ChEBI" id="CHEBI:64076"/>
    </ligand>
</feature>
<evidence type="ECO:0000256" key="12">
    <source>
        <dbReference type="ARBA" id="ARBA00023239"/>
    </source>
</evidence>
<evidence type="ECO:0000313" key="23">
    <source>
        <dbReference type="Proteomes" id="UP000070352"/>
    </source>
</evidence>
<feature type="binding site" evidence="17">
    <location>
        <position position="334"/>
    </location>
    <ligand>
        <name>(6S)-NADPHX</name>
        <dbReference type="ChEBI" id="CHEBI:64076"/>
    </ligand>
</feature>
<feature type="binding site" evidence="17">
    <location>
        <begin position="422"/>
        <end position="426"/>
    </location>
    <ligand>
        <name>AMP</name>
        <dbReference type="ChEBI" id="CHEBI:456215"/>
    </ligand>
</feature>
<evidence type="ECO:0000256" key="1">
    <source>
        <dbReference type="ARBA" id="ARBA00000013"/>
    </source>
</evidence>
<dbReference type="Proteomes" id="UP000070352">
    <property type="component" value="Unassembled WGS sequence"/>
</dbReference>
<keyword evidence="6 17" id="KW-0547">Nucleotide-binding</keyword>
<keyword evidence="12 17" id="KW-0456">Lyase</keyword>
<dbReference type="Gene3D" id="3.40.1190.20">
    <property type="match status" value="1"/>
</dbReference>
<dbReference type="AlphaFoldDB" id="A0A135L0S1"/>
<evidence type="ECO:0000256" key="3">
    <source>
        <dbReference type="ARBA" id="ARBA00006001"/>
    </source>
</evidence>
<dbReference type="GO" id="GO:0046496">
    <property type="term" value="P:nicotinamide nucleotide metabolic process"/>
    <property type="evidence" value="ECO:0007669"/>
    <property type="project" value="UniProtKB-UniRule"/>
</dbReference>
<evidence type="ECO:0000256" key="10">
    <source>
        <dbReference type="ARBA" id="ARBA00023027"/>
    </source>
</evidence>
<dbReference type="NCBIfam" id="TIGR00197">
    <property type="entry name" value="yjeF_nterm"/>
    <property type="match status" value="1"/>
</dbReference>
<comment type="catalytic activity">
    <reaction evidence="2 18 19">
        <text>(6R)-NADPHX = (6S)-NADPHX</text>
        <dbReference type="Rhea" id="RHEA:32227"/>
        <dbReference type="ChEBI" id="CHEBI:64076"/>
        <dbReference type="ChEBI" id="CHEBI:64077"/>
        <dbReference type="EC" id="5.1.99.6"/>
    </reaction>
</comment>
<dbReference type="CDD" id="cd01171">
    <property type="entry name" value="YXKO-related"/>
    <property type="match status" value="1"/>
</dbReference>
<protein>
    <recommendedName>
        <fullName evidence="19">Bifunctional NAD(P)H-hydrate repair enzyme</fullName>
    </recommendedName>
    <alternativeName>
        <fullName evidence="19">Nicotinamide nucleotide repair protein</fullName>
    </alternativeName>
    <domain>
        <recommendedName>
            <fullName evidence="19">ADP-dependent (S)-NAD(P)H-hydrate dehydratase</fullName>
            <ecNumber evidence="19">4.2.1.136</ecNumber>
        </recommendedName>
        <alternativeName>
            <fullName evidence="19">ADP-dependent NAD(P)HX dehydratase</fullName>
        </alternativeName>
    </domain>
    <domain>
        <recommendedName>
            <fullName evidence="19">NAD(P)H-hydrate epimerase</fullName>
            <ecNumber evidence="19">5.1.99.6</ecNumber>
        </recommendedName>
    </domain>
</protein>
<dbReference type="PANTHER" id="PTHR12592">
    <property type="entry name" value="ATP-DEPENDENT (S)-NAD(P)H-HYDRATE DEHYDRATASE FAMILY MEMBER"/>
    <property type="match status" value="1"/>
</dbReference>
<evidence type="ECO:0000256" key="17">
    <source>
        <dbReference type="HAMAP-Rule" id="MF_01965"/>
    </source>
</evidence>
<comment type="cofactor">
    <cofactor evidence="18 19">
        <name>K(+)</name>
        <dbReference type="ChEBI" id="CHEBI:29103"/>
    </cofactor>
    <text evidence="18 19">Binds 1 potassium ion per subunit.</text>
</comment>
<dbReference type="InterPro" id="IPR029056">
    <property type="entry name" value="Ribokinase-like"/>
</dbReference>
<dbReference type="GO" id="GO:0005524">
    <property type="term" value="F:ATP binding"/>
    <property type="evidence" value="ECO:0007669"/>
    <property type="project" value="UniProtKB-UniRule"/>
</dbReference>
<evidence type="ECO:0000256" key="2">
    <source>
        <dbReference type="ARBA" id="ARBA00000909"/>
    </source>
</evidence>
<keyword evidence="7 17" id="KW-0067">ATP-binding</keyword>
<comment type="catalytic activity">
    <reaction evidence="16 17 19">
        <text>(6S)-NADPHX + ADP = AMP + phosphate + NADPH + H(+)</text>
        <dbReference type="Rhea" id="RHEA:32235"/>
        <dbReference type="ChEBI" id="CHEBI:15378"/>
        <dbReference type="ChEBI" id="CHEBI:43474"/>
        <dbReference type="ChEBI" id="CHEBI:57783"/>
        <dbReference type="ChEBI" id="CHEBI:64076"/>
        <dbReference type="ChEBI" id="CHEBI:456215"/>
        <dbReference type="ChEBI" id="CHEBI:456216"/>
        <dbReference type="EC" id="4.2.1.136"/>
    </reaction>
</comment>
<dbReference type="STRING" id="1413211.U473_13820"/>
<dbReference type="OrthoDB" id="9806925at2"/>
<keyword evidence="23" id="KW-1185">Reference proteome</keyword>
<accession>A0A135L0S1</accession>
<evidence type="ECO:0000256" key="6">
    <source>
        <dbReference type="ARBA" id="ARBA00022741"/>
    </source>
</evidence>
<dbReference type="HAMAP" id="MF_01966">
    <property type="entry name" value="NADHX_epimerase"/>
    <property type="match status" value="1"/>
</dbReference>
<reference evidence="22 23" key="1">
    <citation type="submission" date="2016-02" db="EMBL/GenBank/DDBJ databases">
        <title>Draft Genome for Tepidibacillus decaturensis nov. sp. Strain Z9, an Anaerobic, Moderately Thermophilic and Heterotrophic Bacterium from Deep Subsurface of the Illinois Basin, USA.</title>
        <authorList>
            <person name="Dong Y."/>
            <person name="Chang J.Y."/>
            <person name="Sanford R."/>
            <person name="Fouke B.W."/>
        </authorList>
    </citation>
    <scope>NUCLEOTIDE SEQUENCE [LARGE SCALE GENOMIC DNA]</scope>
    <source>
        <strain evidence="22 23">Z9</strain>
    </source>
</reference>
<dbReference type="InterPro" id="IPR017953">
    <property type="entry name" value="Carbohydrate_kinase_pred_CS"/>
</dbReference>
<evidence type="ECO:0000313" key="22">
    <source>
        <dbReference type="EMBL" id="KXG42552.1"/>
    </source>
</evidence>
<dbReference type="GO" id="GO:0046872">
    <property type="term" value="F:metal ion binding"/>
    <property type="evidence" value="ECO:0007669"/>
    <property type="project" value="UniProtKB-UniRule"/>
</dbReference>
<evidence type="ECO:0000256" key="18">
    <source>
        <dbReference type="HAMAP-Rule" id="MF_01966"/>
    </source>
</evidence>
<feature type="binding site" evidence="17">
    <location>
        <position position="385"/>
    </location>
    <ligand>
        <name>(6S)-NADPHX</name>
        <dbReference type="ChEBI" id="CHEBI:64076"/>
    </ligand>
</feature>
<comment type="catalytic activity">
    <reaction evidence="1 18 19">
        <text>(6R)-NADHX = (6S)-NADHX</text>
        <dbReference type="Rhea" id="RHEA:32215"/>
        <dbReference type="ChEBI" id="CHEBI:64074"/>
        <dbReference type="ChEBI" id="CHEBI:64075"/>
        <dbReference type="EC" id="5.1.99.6"/>
    </reaction>
</comment>
<evidence type="ECO:0000259" key="20">
    <source>
        <dbReference type="PROSITE" id="PS51383"/>
    </source>
</evidence>
<evidence type="ECO:0000256" key="9">
    <source>
        <dbReference type="ARBA" id="ARBA00022958"/>
    </source>
</evidence>
<dbReference type="SUPFAM" id="SSF64153">
    <property type="entry name" value="YjeF N-terminal domain-like"/>
    <property type="match status" value="1"/>
</dbReference>
<comment type="function">
    <text evidence="14 19">Bifunctional enzyme that catalyzes the epimerization of the S- and R-forms of NAD(P)HX and the dehydration of the S-form of NAD(P)HX at the expense of ADP, which is converted to AMP. This allows the repair of both epimers of NAD(P)HX, a damaged form of NAD(P)H that is a result of enzymatic or heat-dependent hydration.</text>
</comment>
<comment type="cofactor">
    <cofactor evidence="17">
        <name>Mg(2+)</name>
        <dbReference type="ChEBI" id="CHEBI:18420"/>
    </cofactor>
</comment>
<dbReference type="PROSITE" id="PS51385">
    <property type="entry name" value="YJEF_N"/>
    <property type="match status" value="1"/>
</dbReference>
<evidence type="ECO:0000256" key="7">
    <source>
        <dbReference type="ARBA" id="ARBA00022840"/>
    </source>
</evidence>
<dbReference type="PROSITE" id="PS01050">
    <property type="entry name" value="YJEF_C_2"/>
    <property type="match status" value="1"/>
</dbReference>
<organism evidence="22 23">
    <name type="scientific">Tepidibacillus decaturensis</name>
    <dbReference type="NCBI Taxonomy" id="1413211"/>
    <lineage>
        <taxon>Bacteria</taxon>
        <taxon>Bacillati</taxon>
        <taxon>Bacillota</taxon>
        <taxon>Bacilli</taxon>
        <taxon>Bacillales</taxon>
        <taxon>Bacillaceae</taxon>
        <taxon>Tepidibacillus</taxon>
    </lineage>
</organism>
<dbReference type="EC" id="4.2.1.136" evidence="19"/>
<gene>
    <name evidence="17" type="primary">nnrD</name>
    <name evidence="18" type="synonym">nnrE</name>
    <name evidence="22" type="ORF">U473_13820</name>
</gene>
<feature type="binding site" evidence="18">
    <location>
        <position position="161"/>
    </location>
    <ligand>
        <name>(6S)-NADPHX</name>
        <dbReference type="ChEBI" id="CHEBI:64076"/>
    </ligand>
</feature>
<evidence type="ECO:0000256" key="8">
    <source>
        <dbReference type="ARBA" id="ARBA00022857"/>
    </source>
</evidence>
<comment type="caution">
    <text evidence="22">The sequence shown here is derived from an EMBL/GenBank/DDBJ whole genome shotgun (WGS) entry which is preliminary data.</text>
</comment>
<feature type="binding site" evidence="18">
    <location>
        <position position="58"/>
    </location>
    <ligand>
        <name>K(+)</name>
        <dbReference type="ChEBI" id="CHEBI:29103"/>
    </ligand>
</feature>
<comment type="similarity">
    <text evidence="3 19">In the N-terminal section; belongs to the NnrE/AIBP family.</text>
</comment>
<dbReference type="Pfam" id="PF01256">
    <property type="entry name" value="Carb_kinase"/>
    <property type="match status" value="1"/>
</dbReference>
<keyword evidence="10 17" id="KW-0520">NAD</keyword>
<comment type="function">
    <text evidence="17">Catalyzes the dehydration of the S-form of NAD(P)HX at the expense of ADP, which is converted to AMP. Together with NAD(P)HX epimerase, which catalyzes the epimerization of the S- and R-forms, the enzyme allows the repair of both epimers of NAD(P)HX, a damaged form of NAD(P)H that is a result of enzymatic or heat-dependent hydration.</text>
</comment>
<comment type="similarity">
    <text evidence="18">Belongs to the NnrE/AIBP family.</text>
</comment>
<comment type="catalytic activity">
    <reaction evidence="15 17 19">
        <text>(6S)-NADHX + ADP = AMP + phosphate + NADH + H(+)</text>
        <dbReference type="Rhea" id="RHEA:32223"/>
        <dbReference type="ChEBI" id="CHEBI:15378"/>
        <dbReference type="ChEBI" id="CHEBI:43474"/>
        <dbReference type="ChEBI" id="CHEBI:57945"/>
        <dbReference type="ChEBI" id="CHEBI:64074"/>
        <dbReference type="ChEBI" id="CHEBI:456215"/>
        <dbReference type="ChEBI" id="CHEBI:456216"/>
        <dbReference type="EC" id="4.2.1.136"/>
    </reaction>
</comment>
<dbReference type="RefSeq" id="WP_068727795.1">
    <property type="nucleotide sequence ID" value="NZ_LSKU01000002.1"/>
</dbReference>
<dbReference type="GO" id="GO:0110051">
    <property type="term" value="P:metabolite repair"/>
    <property type="evidence" value="ECO:0007669"/>
    <property type="project" value="TreeGrafter"/>
</dbReference>
<dbReference type="InterPro" id="IPR036652">
    <property type="entry name" value="YjeF_N_dom_sf"/>
</dbReference>
<sequence length="524" mass="56646">MFLVTAEEMREIDRKTIEEIGIPSIVLMENAGSQVAREMMQFIFKPAKIVILSGHGNNGGDGFVTARHLGNHGYDVQTWLIGSPEKFTPETTIHFNALIQSGYKVNIFSQDNELELKESLIKADIIVDALLGTGATGGLREPYKSIIQFVNQTNATKVAIDIPTGVNSNTGEVVELALIADYTITFALPKIGQYLYPGTEYIGKLKVVDISIPSIVIKEVDPRISLLSQNDLRTRLPIRKRNSHKGTYGHAFIIGGSKNMPGAITLATMAALRTGAGLTTSAVPASIQPMVFSRVPEAICIAMDEDSTGHFALNSIEALRLEEKNYTAIGIGPGIGQWELGLEWFKKLLLSINLPMIIDADGLNLLSKEIGLLDQRKSETILTPHPGEMARLIKRDVAYVEKNRIKVAKEFASQYGVYLLLKGAHSLIATPNGDLYLNPTGGPELAKGGSGDVLTGMITGFVAQKLPILDAVMLAVYLHGIAGNLASKPSNYSTIATDVIDKIGFAMSTLSNHVDALPTHFPGN</sequence>
<dbReference type="InterPro" id="IPR030677">
    <property type="entry name" value="Nnr"/>
</dbReference>
<dbReference type="PROSITE" id="PS51383">
    <property type="entry name" value="YJEF_C_3"/>
    <property type="match status" value="1"/>
</dbReference>
<dbReference type="NCBIfam" id="TIGR00196">
    <property type="entry name" value="yjeF_cterm"/>
    <property type="match status" value="1"/>
</dbReference>
<keyword evidence="5 18" id="KW-0479">Metal-binding</keyword>
<dbReference type="PIRSF" id="PIRSF017184">
    <property type="entry name" value="Nnr"/>
    <property type="match status" value="1"/>
</dbReference>
<dbReference type="EC" id="5.1.99.6" evidence="19"/>
<dbReference type="HAMAP" id="MF_01965">
    <property type="entry name" value="NADHX_dehydratase"/>
    <property type="match status" value="1"/>
</dbReference>
<dbReference type="SUPFAM" id="SSF53613">
    <property type="entry name" value="Ribokinase-like"/>
    <property type="match status" value="1"/>
</dbReference>
<evidence type="ECO:0000256" key="16">
    <source>
        <dbReference type="ARBA" id="ARBA00049209"/>
    </source>
</evidence>
<proteinExistence type="inferred from homology"/>
<dbReference type="PANTHER" id="PTHR12592:SF0">
    <property type="entry name" value="ATP-DEPENDENT (S)-NAD(P)H-HYDRATE DEHYDRATASE"/>
    <property type="match status" value="1"/>
</dbReference>
<dbReference type="GO" id="GO:0052856">
    <property type="term" value="F:NAD(P)HX epimerase activity"/>
    <property type="evidence" value="ECO:0007669"/>
    <property type="project" value="UniProtKB-UniRule"/>
</dbReference>
<feature type="binding site" evidence="18">
    <location>
        <position position="128"/>
    </location>
    <ligand>
        <name>K(+)</name>
        <dbReference type="ChEBI" id="CHEBI:29103"/>
    </ligand>
</feature>
<evidence type="ECO:0000259" key="21">
    <source>
        <dbReference type="PROSITE" id="PS51385"/>
    </source>
</evidence>
<name>A0A135L0S1_9BACI</name>
<evidence type="ECO:0000256" key="5">
    <source>
        <dbReference type="ARBA" id="ARBA00022723"/>
    </source>
</evidence>
<evidence type="ECO:0000256" key="19">
    <source>
        <dbReference type="PIRNR" id="PIRNR017184"/>
    </source>
</evidence>
<keyword evidence="11 18" id="KW-0413">Isomerase</keyword>
<feature type="binding site" evidence="17">
    <location>
        <position position="263"/>
    </location>
    <ligand>
        <name>(6S)-NADPHX</name>
        <dbReference type="ChEBI" id="CHEBI:64076"/>
    </ligand>
</feature>
<comment type="function">
    <text evidence="18">Catalyzes the epimerization of the S- and R-forms of NAD(P)HX, a damaged form of NAD(P)H that is a result of enzymatic or heat-dependent hydration. This is a prerequisite for the S-specific NAD(P)H-hydrate dehydratase to allow the repair of both epimers of NAD(P)HX.</text>
</comment>
<feature type="domain" description="YjeF C-terminal" evidence="20">
    <location>
        <begin position="228"/>
        <end position="510"/>
    </location>
</feature>
<dbReference type="InterPro" id="IPR004443">
    <property type="entry name" value="YjeF_N_dom"/>
</dbReference>
<keyword evidence="13" id="KW-0511">Multifunctional enzyme</keyword>
<feature type="binding site" evidence="18">
    <location>
        <position position="143"/>
    </location>
    <ligand>
        <name>(6S)-NADPHX</name>
        <dbReference type="ChEBI" id="CHEBI:64076"/>
    </ligand>
</feature>
<evidence type="ECO:0000256" key="11">
    <source>
        <dbReference type="ARBA" id="ARBA00023235"/>
    </source>
</evidence>
<keyword evidence="9 18" id="KW-0630">Potassium</keyword>
<evidence type="ECO:0000256" key="14">
    <source>
        <dbReference type="ARBA" id="ARBA00025153"/>
    </source>
</evidence>
<dbReference type="GO" id="GO:0052855">
    <property type="term" value="F:ADP-dependent NAD(P)H-hydrate dehydratase activity"/>
    <property type="evidence" value="ECO:0007669"/>
    <property type="project" value="UniProtKB-UniRule"/>
</dbReference>
<evidence type="ECO:0000256" key="4">
    <source>
        <dbReference type="ARBA" id="ARBA00009524"/>
    </source>
</evidence>